<feature type="domain" description="C-type lectin" evidence="3">
    <location>
        <begin position="34"/>
        <end position="137"/>
    </location>
</feature>
<dbReference type="PANTHER" id="PTHR15028">
    <property type="entry name" value="CD72-RELATED"/>
    <property type="match status" value="1"/>
</dbReference>
<dbReference type="GO" id="GO:0004888">
    <property type="term" value="F:transmembrane signaling receptor activity"/>
    <property type="evidence" value="ECO:0007669"/>
    <property type="project" value="InterPro"/>
</dbReference>
<sequence length="196" mass="21768">MLCHVIIVAGAVLFLTYGDVTQATGGCGSDWVQLNSACYYVSRTSANWSTAQTYCRENGGTLLSSNYQKEPIQILWNMTRENQQWWVEMQKTSAVTAIPWDRSESTDGEDTRDCAEMDYSGLLNDVQCNSSLYFVCEKRAERNAIMVKKEEQKVVGGTAKDSASTEGKMRILKKIRVESCDGGFDLQITDQPGGEG</sequence>
<feature type="signal peptide" evidence="2">
    <location>
        <begin position="1"/>
        <end position="18"/>
    </location>
</feature>
<dbReference type="Proteomes" id="UP000245119">
    <property type="component" value="Linkage Group LG10"/>
</dbReference>
<dbReference type="PANTHER" id="PTHR15028:SF6">
    <property type="entry name" value="B-CELL DIFFERENTIATION ANTIGEN CD72"/>
    <property type="match status" value="1"/>
</dbReference>
<keyword evidence="5" id="KW-1185">Reference proteome</keyword>
<feature type="chain" id="PRO_5015601139" description="C-type lectin domain-containing protein" evidence="2">
    <location>
        <begin position="19"/>
        <end position="196"/>
    </location>
</feature>
<organism evidence="4 5">
    <name type="scientific">Pomacea canaliculata</name>
    <name type="common">Golden apple snail</name>
    <dbReference type="NCBI Taxonomy" id="400727"/>
    <lineage>
        <taxon>Eukaryota</taxon>
        <taxon>Metazoa</taxon>
        <taxon>Spiralia</taxon>
        <taxon>Lophotrochozoa</taxon>
        <taxon>Mollusca</taxon>
        <taxon>Gastropoda</taxon>
        <taxon>Caenogastropoda</taxon>
        <taxon>Architaenioglossa</taxon>
        <taxon>Ampullarioidea</taxon>
        <taxon>Ampullariidae</taxon>
        <taxon>Pomacea</taxon>
    </lineage>
</organism>
<dbReference type="SMART" id="SM00034">
    <property type="entry name" value="CLECT"/>
    <property type="match status" value="1"/>
</dbReference>
<dbReference type="Gene3D" id="3.10.100.10">
    <property type="entry name" value="Mannose-Binding Protein A, subunit A"/>
    <property type="match status" value="1"/>
</dbReference>
<evidence type="ECO:0000256" key="2">
    <source>
        <dbReference type="SAM" id="SignalP"/>
    </source>
</evidence>
<dbReference type="OrthoDB" id="6148268at2759"/>
<comment type="caution">
    <text evidence="4">The sequence shown here is derived from an EMBL/GenBank/DDBJ whole genome shotgun (WGS) entry which is preliminary data.</text>
</comment>
<dbReference type="InterPro" id="IPR016187">
    <property type="entry name" value="CTDL_fold"/>
</dbReference>
<protein>
    <recommendedName>
        <fullName evidence="3">C-type lectin domain-containing protein</fullName>
    </recommendedName>
</protein>
<proteinExistence type="predicted"/>
<dbReference type="InterPro" id="IPR018378">
    <property type="entry name" value="C-type_lectin_CS"/>
</dbReference>
<dbReference type="InterPro" id="IPR039689">
    <property type="entry name" value="CD72"/>
</dbReference>
<evidence type="ECO:0000259" key="3">
    <source>
        <dbReference type="PROSITE" id="PS50041"/>
    </source>
</evidence>
<dbReference type="AlphaFoldDB" id="A0A2T7NRD8"/>
<keyword evidence="1" id="KW-1015">Disulfide bond</keyword>
<dbReference type="CDD" id="cd00037">
    <property type="entry name" value="CLECT"/>
    <property type="match status" value="1"/>
</dbReference>
<reference evidence="4 5" key="1">
    <citation type="submission" date="2018-04" db="EMBL/GenBank/DDBJ databases">
        <title>The genome of golden apple snail Pomacea canaliculata provides insight into stress tolerance and invasive adaptation.</title>
        <authorList>
            <person name="Liu C."/>
            <person name="Liu B."/>
            <person name="Ren Y."/>
            <person name="Zhang Y."/>
            <person name="Wang H."/>
            <person name="Li S."/>
            <person name="Jiang F."/>
            <person name="Yin L."/>
            <person name="Zhang G."/>
            <person name="Qian W."/>
            <person name="Fan W."/>
        </authorList>
    </citation>
    <scope>NUCLEOTIDE SEQUENCE [LARGE SCALE GENOMIC DNA]</scope>
    <source>
        <strain evidence="4">SZHN2017</strain>
        <tissue evidence="4">Muscle</tissue>
    </source>
</reference>
<dbReference type="InterPro" id="IPR001304">
    <property type="entry name" value="C-type_lectin-like"/>
</dbReference>
<accession>A0A2T7NRD8</accession>
<dbReference type="PROSITE" id="PS50041">
    <property type="entry name" value="C_TYPE_LECTIN_2"/>
    <property type="match status" value="1"/>
</dbReference>
<dbReference type="EMBL" id="PZQS01000010">
    <property type="protein sequence ID" value="PVD23740.1"/>
    <property type="molecule type" value="Genomic_DNA"/>
</dbReference>
<evidence type="ECO:0000256" key="1">
    <source>
        <dbReference type="ARBA" id="ARBA00023157"/>
    </source>
</evidence>
<evidence type="ECO:0000313" key="4">
    <source>
        <dbReference type="EMBL" id="PVD23740.1"/>
    </source>
</evidence>
<keyword evidence="2" id="KW-0732">Signal</keyword>
<gene>
    <name evidence="4" type="ORF">C0Q70_17013</name>
</gene>
<dbReference type="GO" id="GO:0005886">
    <property type="term" value="C:plasma membrane"/>
    <property type="evidence" value="ECO:0007669"/>
    <property type="project" value="InterPro"/>
</dbReference>
<dbReference type="Pfam" id="PF00059">
    <property type="entry name" value="Lectin_C"/>
    <property type="match status" value="1"/>
</dbReference>
<dbReference type="PROSITE" id="PS00615">
    <property type="entry name" value="C_TYPE_LECTIN_1"/>
    <property type="match status" value="1"/>
</dbReference>
<evidence type="ECO:0000313" key="5">
    <source>
        <dbReference type="Proteomes" id="UP000245119"/>
    </source>
</evidence>
<dbReference type="InterPro" id="IPR016186">
    <property type="entry name" value="C-type_lectin-like/link_sf"/>
</dbReference>
<name>A0A2T7NRD8_POMCA</name>
<dbReference type="SUPFAM" id="SSF56436">
    <property type="entry name" value="C-type lectin-like"/>
    <property type="match status" value="1"/>
</dbReference>